<dbReference type="WBParaSite" id="SMRG1_20570.1">
    <property type="protein sequence ID" value="SMRG1_20570.1"/>
    <property type="gene ID" value="SMRG1_20570"/>
</dbReference>
<sequence>MKMASKISCGFAKRPANKHWVSSGSLQLIEAHRSTPGDREFDHKRRMLRKEIGQSLRKDRKAWWSERADELEAAAASGNYRMLFQLIRATGSKKSGVNETICEDDGMPIT</sequence>
<proteinExistence type="predicted"/>
<reference evidence="2" key="1">
    <citation type="submission" date="2023-11" db="UniProtKB">
        <authorList>
            <consortium name="WormBaseParasite"/>
        </authorList>
    </citation>
    <scope>IDENTIFICATION</scope>
</reference>
<dbReference type="AlphaFoldDB" id="A0AA84Z9Z6"/>
<dbReference type="Proteomes" id="UP000050790">
    <property type="component" value="Unassembled WGS sequence"/>
</dbReference>
<evidence type="ECO:0000313" key="1">
    <source>
        <dbReference type="Proteomes" id="UP000050790"/>
    </source>
</evidence>
<name>A0AA84Z9Z6_9TREM</name>
<accession>A0AA84Z9Z6</accession>
<protein>
    <submittedName>
        <fullName evidence="2">Uncharacterized protein</fullName>
    </submittedName>
</protein>
<organism evidence="1 2">
    <name type="scientific">Schistosoma margrebowiei</name>
    <dbReference type="NCBI Taxonomy" id="48269"/>
    <lineage>
        <taxon>Eukaryota</taxon>
        <taxon>Metazoa</taxon>
        <taxon>Spiralia</taxon>
        <taxon>Lophotrochozoa</taxon>
        <taxon>Platyhelminthes</taxon>
        <taxon>Trematoda</taxon>
        <taxon>Digenea</taxon>
        <taxon>Strigeidida</taxon>
        <taxon>Schistosomatoidea</taxon>
        <taxon>Schistosomatidae</taxon>
        <taxon>Schistosoma</taxon>
    </lineage>
</organism>
<evidence type="ECO:0000313" key="2">
    <source>
        <dbReference type="WBParaSite" id="SMRG1_20570.1"/>
    </source>
</evidence>